<dbReference type="RefSeq" id="WP_324668047.1">
    <property type="nucleotide sequence ID" value="NZ_CP141614.1"/>
</dbReference>
<evidence type="ECO:0008006" key="3">
    <source>
        <dbReference type="Google" id="ProtNLM"/>
    </source>
</evidence>
<evidence type="ECO:0000313" key="2">
    <source>
        <dbReference type="Proteomes" id="UP001333102"/>
    </source>
</evidence>
<reference evidence="2" key="1">
    <citation type="submission" date="2023-12" db="EMBL/GenBank/DDBJ databases">
        <title>Novel isolates from deep terrestrial aquifers shed light on the physiology and ecology of the class Limnochordia.</title>
        <authorList>
            <person name="Karnachuk O.V."/>
            <person name="Lukina A.P."/>
            <person name="Avakyan M.R."/>
            <person name="Kadnikov V."/>
            <person name="Begmatov S."/>
            <person name="Beletsky A.V."/>
            <person name="Mardanov A.V."/>
            <person name="Ravin N.V."/>
        </authorList>
    </citation>
    <scope>NUCLEOTIDE SEQUENCE [LARGE SCALE GENOMIC DNA]</scope>
    <source>
        <strain evidence="2">LN</strain>
    </source>
</reference>
<name>A0ABZ1BLV4_9FIRM</name>
<evidence type="ECO:0000313" key="1">
    <source>
        <dbReference type="EMBL" id="WRP13794.1"/>
    </source>
</evidence>
<sequence>MDGSEAQLNSQSNFDTGTDELLAALQEEVAALKQGGGSNRHALRDGRLVAAVAGRFLYTFLADSELDLPNDSPVQLVVGPGAAYEATVVSVQGFDVTLAVPRNLGDRMGNHPAN</sequence>
<gene>
    <name evidence="1" type="ORF">VLY81_10155</name>
</gene>
<dbReference type="Proteomes" id="UP001333102">
    <property type="component" value="Chromosome"/>
</dbReference>
<accession>A0ABZ1BLV4</accession>
<dbReference type="EMBL" id="CP141614">
    <property type="protein sequence ID" value="WRP13794.1"/>
    <property type="molecule type" value="Genomic_DNA"/>
</dbReference>
<organism evidence="1 2">
    <name type="scientific">Geochorda subterranea</name>
    <dbReference type="NCBI Taxonomy" id="3109564"/>
    <lineage>
        <taxon>Bacteria</taxon>
        <taxon>Bacillati</taxon>
        <taxon>Bacillota</taxon>
        <taxon>Limnochordia</taxon>
        <taxon>Limnochordales</taxon>
        <taxon>Geochordaceae</taxon>
        <taxon>Geochorda</taxon>
    </lineage>
</organism>
<proteinExistence type="predicted"/>
<keyword evidence="2" id="KW-1185">Reference proteome</keyword>
<protein>
    <recommendedName>
        <fullName evidence="3">HlyD family secretion protein</fullName>
    </recommendedName>
</protein>